<evidence type="ECO:0000313" key="2">
    <source>
        <dbReference type="EMBL" id="PJZ94188.1"/>
    </source>
</evidence>
<comment type="caution">
    <text evidence="2">The sequence shown here is derived from an EMBL/GenBank/DDBJ whole genome shotgun (WGS) entry which is preliminary data.</text>
</comment>
<dbReference type="OrthoDB" id="345190at2"/>
<organism evidence="2">
    <name type="scientific">Leptospira ellisii</name>
    <dbReference type="NCBI Taxonomy" id="2023197"/>
    <lineage>
        <taxon>Bacteria</taxon>
        <taxon>Pseudomonadati</taxon>
        <taxon>Spirochaetota</taxon>
        <taxon>Spirochaetia</taxon>
        <taxon>Leptospirales</taxon>
        <taxon>Leptospiraceae</taxon>
        <taxon>Leptospira</taxon>
    </lineage>
</organism>
<accession>A0A2N0BCB3</accession>
<name>A0A2N0BCB3_9LEPT</name>
<dbReference type="Proteomes" id="UP000232122">
    <property type="component" value="Unassembled WGS sequence"/>
</dbReference>
<dbReference type="SMART" id="SM00028">
    <property type="entry name" value="TPR"/>
    <property type="match status" value="2"/>
</dbReference>
<reference evidence="1" key="3">
    <citation type="submission" date="2023-10" db="EMBL/GenBank/DDBJ databases">
        <authorList>
            <person name="Picardeau M."/>
            <person name="Thibeaux R."/>
        </authorList>
    </citation>
    <scope>NUCLEOTIDE SEQUENCE</scope>
    <source>
        <strain evidence="1">ATI7-C-A5</strain>
    </source>
</reference>
<dbReference type="Gene3D" id="1.25.40.10">
    <property type="entry name" value="Tetratricopeptide repeat domain"/>
    <property type="match status" value="2"/>
</dbReference>
<accession>A0A2N0BKM5</accession>
<dbReference type="SUPFAM" id="SSF48452">
    <property type="entry name" value="TPR-like"/>
    <property type="match status" value="1"/>
</dbReference>
<reference evidence="1 3" key="2">
    <citation type="journal article" date="2018" name="Microb. Genom.">
        <title>Deciphering the unexplored Leptospira diversity from soils uncovers genomic evolution to virulence.</title>
        <authorList>
            <person name="Thibeaux R."/>
            <person name="Iraola G."/>
            <person name="Ferres I."/>
            <person name="Bierque E."/>
            <person name="Girault D."/>
            <person name="Soupe-Gilbert M.E."/>
            <person name="Picardeau M."/>
            <person name="Goarant C."/>
        </authorList>
    </citation>
    <scope>NUCLEOTIDE SEQUENCE [LARGE SCALE GENOMIC DNA]</scope>
    <source>
        <strain evidence="1 3">ATI7-C-A5</strain>
    </source>
</reference>
<reference evidence="2" key="1">
    <citation type="submission" date="2017-07" db="EMBL/GenBank/DDBJ databases">
        <title>Leptospira spp. isolated from tropical soils.</title>
        <authorList>
            <person name="Thibeaux R."/>
            <person name="Iraola G."/>
            <person name="Ferres I."/>
            <person name="Bierque E."/>
            <person name="Girault D."/>
            <person name="Soupe-Gilbert M.-E."/>
            <person name="Picardeau M."/>
            <person name="Goarant C."/>
        </authorList>
    </citation>
    <scope>NUCLEOTIDE SEQUENCE [LARGE SCALE GENOMIC DNA]</scope>
    <source>
        <strain evidence="2">ATI7-C-A5</strain>
    </source>
</reference>
<dbReference type="InterPro" id="IPR011990">
    <property type="entry name" value="TPR-like_helical_dom_sf"/>
</dbReference>
<evidence type="ECO:0000313" key="1">
    <source>
        <dbReference type="EMBL" id="MDV6234546.1"/>
    </source>
</evidence>
<keyword evidence="3" id="KW-1185">Reference proteome</keyword>
<dbReference type="AlphaFoldDB" id="A0A2N0BCB3"/>
<proteinExistence type="predicted"/>
<dbReference type="EMBL" id="NPEF02000002">
    <property type="protein sequence ID" value="MDV6234546.1"/>
    <property type="molecule type" value="Genomic_DNA"/>
</dbReference>
<dbReference type="RefSeq" id="WP_100747065.1">
    <property type="nucleotide sequence ID" value="NZ_NPEF02000002.1"/>
</dbReference>
<gene>
    <name evidence="1" type="ORF">CH379_002755</name>
    <name evidence="2" type="ORF">CH379_03880</name>
</gene>
<evidence type="ECO:0000313" key="3">
    <source>
        <dbReference type="Proteomes" id="UP000232122"/>
    </source>
</evidence>
<sequence length="515" mass="59064">MKENYNILNLPDDLVRDLSTGRRIETGQGWFDLASLNEIQFSSVRIGPFLNEERGQYYTNSVGLVKNSEHYGEDPEILIWLPRIGLYGTWDSSHDELHVFPDRNWTSMKSNLVPFIEAQWGTYRGSDKANHRTLESAEEYAAAFDFIPYNLNETVRTFSDGDLNGFLDRYESAVLRHPNVSSLDDAYFALAESYFRLGQKDLDREEQWKNKCLRILDYYPADSFHRERDAAEICVWASAERGLKIFRDLLDKDKKQPEYAGGASLLSAFLVFYPELGESILEISKIPKHTAVVLRSLETAKRWALTVVNDPLAAKLKQDRGAMESLSQLVEKIDEIVLAAPPGTYSAEDVHKVRHKRIVDRLIQGWEHLKKREYTETEELLRSIFSDYSGDAEALFLDARLHWMKTGSPEEGMKRAEKNLLTAAEGDLEGRGRLHNLIGCALDEIGKWEESIPSFRKAEELCPQESMYTANLAEIFWKLEDKKRALRYAKKAKGMGNRSEIVEEIIRSASESRND</sequence>
<protein>
    <submittedName>
        <fullName evidence="2">Uncharacterized protein</fullName>
    </submittedName>
</protein>
<dbReference type="EMBL" id="NPEF01000024">
    <property type="protein sequence ID" value="PJZ94188.1"/>
    <property type="molecule type" value="Genomic_DNA"/>
</dbReference>
<dbReference type="InterPro" id="IPR019734">
    <property type="entry name" value="TPR_rpt"/>
</dbReference>
<dbReference type="Pfam" id="PF13181">
    <property type="entry name" value="TPR_8"/>
    <property type="match status" value="1"/>
</dbReference>